<comment type="caution">
    <text evidence="4">The sequence shown here is derived from an EMBL/GenBank/DDBJ whole genome shotgun (WGS) entry which is preliminary data.</text>
</comment>
<sequence length="245" mass="25617">MRFFTIIATALLLSSEVCAAQVLAETKIHRLRKVKIYSSSSIRRGELSSGDVDPYLGLPDEREERHLQGVLTEGSISIGIASMSANLSFSLPTVAPSFSVPTTVAPTTTEAPEFCIEVYEPVCGEDGITYDNECKAGLVNVAVDYEGKCLKPPTTAAPESATTTVLPIAPAFVDTATTVPDTIDTTTVATTPDETTPSPTPFPTNSLGLGFESVEGAPSSAMMTRQSAIVIATVVCAVVGVVALV</sequence>
<dbReference type="Proteomes" id="UP001224775">
    <property type="component" value="Unassembled WGS sequence"/>
</dbReference>
<evidence type="ECO:0000259" key="3">
    <source>
        <dbReference type="PROSITE" id="PS51465"/>
    </source>
</evidence>
<dbReference type="PROSITE" id="PS51465">
    <property type="entry name" value="KAZAL_2"/>
    <property type="match status" value="1"/>
</dbReference>
<keyword evidence="2" id="KW-0732">Signal</keyword>
<keyword evidence="1" id="KW-0812">Transmembrane</keyword>
<dbReference type="InterPro" id="IPR002350">
    <property type="entry name" value="Kazal_dom"/>
</dbReference>
<gene>
    <name evidence="4" type="ORF">QTG54_016507</name>
</gene>
<feature type="domain" description="Kazal-like" evidence="3">
    <location>
        <begin position="105"/>
        <end position="151"/>
    </location>
</feature>
<evidence type="ECO:0000256" key="1">
    <source>
        <dbReference type="SAM" id="Phobius"/>
    </source>
</evidence>
<dbReference type="EMBL" id="JATAAI010000057">
    <property type="protein sequence ID" value="KAK1732795.1"/>
    <property type="molecule type" value="Genomic_DNA"/>
</dbReference>
<dbReference type="Pfam" id="PF07648">
    <property type="entry name" value="Kazal_2"/>
    <property type="match status" value="1"/>
</dbReference>
<evidence type="ECO:0000313" key="5">
    <source>
        <dbReference type="Proteomes" id="UP001224775"/>
    </source>
</evidence>
<organism evidence="4 5">
    <name type="scientific">Skeletonema marinoi</name>
    <dbReference type="NCBI Taxonomy" id="267567"/>
    <lineage>
        <taxon>Eukaryota</taxon>
        <taxon>Sar</taxon>
        <taxon>Stramenopiles</taxon>
        <taxon>Ochrophyta</taxon>
        <taxon>Bacillariophyta</taxon>
        <taxon>Coscinodiscophyceae</taxon>
        <taxon>Thalassiosirophycidae</taxon>
        <taxon>Thalassiosirales</taxon>
        <taxon>Skeletonemataceae</taxon>
        <taxon>Skeletonema</taxon>
        <taxon>Skeletonema marinoi-dohrnii complex</taxon>
    </lineage>
</organism>
<keyword evidence="1" id="KW-1133">Transmembrane helix</keyword>
<dbReference type="SUPFAM" id="SSF100895">
    <property type="entry name" value="Kazal-type serine protease inhibitors"/>
    <property type="match status" value="1"/>
</dbReference>
<accession>A0AAD9D4N2</accession>
<feature type="transmembrane region" description="Helical" evidence="1">
    <location>
        <begin position="227"/>
        <end position="244"/>
    </location>
</feature>
<evidence type="ECO:0000256" key="2">
    <source>
        <dbReference type="SAM" id="SignalP"/>
    </source>
</evidence>
<feature type="chain" id="PRO_5042133536" description="Kazal-like domain-containing protein" evidence="2">
    <location>
        <begin position="20"/>
        <end position="245"/>
    </location>
</feature>
<evidence type="ECO:0000313" key="4">
    <source>
        <dbReference type="EMBL" id="KAK1732795.1"/>
    </source>
</evidence>
<dbReference type="SMART" id="SM00280">
    <property type="entry name" value="KAZAL"/>
    <property type="match status" value="1"/>
</dbReference>
<dbReference type="CDD" id="cd00104">
    <property type="entry name" value="KAZAL_FS"/>
    <property type="match status" value="1"/>
</dbReference>
<dbReference type="AlphaFoldDB" id="A0AAD9D4N2"/>
<reference evidence="4" key="1">
    <citation type="submission" date="2023-06" db="EMBL/GenBank/DDBJ databases">
        <title>Survivors Of The Sea: Transcriptome response of Skeletonema marinoi to long-term dormancy.</title>
        <authorList>
            <person name="Pinder M.I.M."/>
            <person name="Kourtchenko O."/>
            <person name="Robertson E.K."/>
            <person name="Larsson T."/>
            <person name="Maumus F."/>
            <person name="Osuna-Cruz C.M."/>
            <person name="Vancaester E."/>
            <person name="Stenow R."/>
            <person name="Vandepoele K."/>
            <person name="Ploug H."/>
            <person name="Bruchert V."/>
            <person name="Godhe A."/>
            <person name="Topel M."/>
        </authorList>
    </citation>
    <scope>NUCLEOTIDE SEQUENCE</scope>
    <source>
        <strain evidence="4">R05AC</strain>
    </source>
</reference>
<keyword evidence="1" id="KW-0472">Membrane</keyword>
<dbReference type="Gene3D" id="3.30.60.30">
    <property type="match status" value="1"/>
</dbReference>
<dbReference type="InterPro" id="IPR036058">
    <property type="entry name" value="Kazal_dom_sf"/>
</dbReference>
<protein>
    <recommendedName>
        <fullName evidence="3">Kazal-like domain-containing protein</fullName>
    </recommendedName>
</protein>
<proteinExistence type="predicted"/>
<feature type="signal peptide" evidence="2">
    <location>
        <begin position="1"/>
        <end position="19"/>
    </location>
</feature>
<keyword evidence="5" id="KW-1185">Reference proteome</keyword>
<name>A0AAD9D4N2_9STRA</name>